<organism evidence="3 4">
    <name type="scientific">Glonium stellatum</name>
    <dbReference type="NCBI Taxonomy" id="574774"/>
    <lineage>
        <taxon>Eukaryota</taxon>
        <taxon>Fungi</taxon>
        <taxon>Dikarya</taxon>
        <taxon>Ascomycota</taxon>
        <taxon>Pezizomycotina</taxon>
        <taxon>Dothideomycetes</taxon>
        <taxon>Pleosporomycetidae</taxon>
        <taxon>Gloniales</taxon>
        <taxon>Gloniaceae</taxon>
        <taxon>Glonium</taxon>
    </lineage>
</organism>
<dbReference type="InterPro" id="IPR014752">
    <property type="entry name" value="Arrestin-like_C"/>
</dbReference>
<evidence type="ECO:0000256" key="1">
    <source>
        <dbReference type="SAM" id="MobiDB-lite"/>
    </source>
</evidence>
<feature type="region of interest" description="Disordered" evidence="1">
    <location>
        <begin position="207"/>
        <end position="244"/>
    </location>
</feature>
<dbReference type="EMBL" id="KV751022">
    <property type="protein sequence ID" value="OCL02014.1"/>
    <property type="molecule type" value="Genomic_DNA"/>
</dbReference>
<evidence type="ECO:0000313" key="3">
    <source>
        <dbReference type="EMBL" id="OCL02014.1"/>
    </source>
</evidence>
<dbReference type="Pfam" id="PF00339">
    <property type="entry name" value="Arrestin_N"/>
    <property type="match status" value="1"/>
</dbReference>
<dbReference type="GO" id="GO:0005886">
    <property type="term" value="C:plasma membrane"/>
    <property type="evidence" value="ECO:0007669"/>
    <property type="project" value="TreeGrafter"/>
</dbReference>
<name>A0A8E2JMC4_9PEZI</name>
<dbReference type="GO" id="GO:0070086">
    <property type="term" value="P:ubiquitin-dependent endocytosis"/>
    <property type="evidence" value="ECO:0007669"/>
    <property type="project" value="TreeGrafter"/>
</dbReference>
<dbReference type="GO" id="GO:0031625">
    <property type="term" value="F:ubiquitin protein ligase binding"/>
    <property type="evidence" value="ECO:0007669"/>
    <property type="project" value="TreeGrafter"/>
</dbReference>
<feature type="region of interest" description="Disordered" evidence="1">
    <location>
        <begin position="415"/>
        <end position="508"/>
    </location>
</feature>
<dbReference type="InterPro" id="IPR011021">
    <property type="entry name" value="Arrestin-like_N"/>
</dbReference>
<dbReference type="GO" id="GO:0030674">
    <property type="term" value="F:protein-macromolecule adaptor activity"/>
    <property type="evidence" value="ECO:0007669"/>
    <property type="project" value="TreeGrafter"/>
</dbReference>
<dbReference type="GO" id="GO:0005829">
    <property type="term" value="C:cytosol"/>
    <property type="evidence" value="ECO:0007669"/>
    <property type="project" value="TreeGrafter"/>
</dbReference>
<dbReference type="Proteomes" id="UP000250140">
    <property type="component" value="Unassembled WGS sequence"/>
</dbReference>
<dbReference type="PANTHER" id="PTHR11188:SF166">
    <property type="entry name" value="ARRESTIN (OR S-ANTIGEN), N-TERMINAL DOMAIN PROTEIN (AFU_ORTHOLOGUE AFUA_7G02050)"/>
    <property type="match status" value="1"/>
</dbReference>
<evidence type="ECO:0000313" key="4">
    <source>
        <dbReference type="Proteomes" id="UP000250140"/>
    </source>
</evidence>
<accession>A0A8E2JMC4</accession>
<dbReference type="CDD" id="cd22952">
    <property type="entry name" value="ART10-like"/>
    <property type="match status" value="1"/>
</dbReference>
<feature type="domain" description="Arrestin-like N-terminal" evidence="2">
    <location>
        <begin position="3"/>
        <end position="115"/>
    </location>
</feature>
<dbReference type="InterPro" id="IPR050357">
    <property type="entry name" value="Arrestin_domain-protein"/>
</dbReference>
<proteinExistence type="predicted"/>
<dbReference type="PANTHER" id="PTHR11188">
    <property type="entry name" value="ARRESTIN DOMAIN CONTAINING PROTEIN"/>
    <property type="match status" value="1"/>
</dbReference>
<sequence length="508" mass="56344">MLVQIVLDKPHTHFTNLDVISGKVLLRVPSTSNISGIVVKLEGESRTRLIAPSRPDRQDRQRPVLEVHKLLYKTQLVFPPYQLQDDGWNQRSYTLNVGSYEYPFQFKLPFNNACSPANSLATNLNFTGLAMEVAKSPTHHVRQTLPPSLSGFPGEAEIRYYVKVTVNRPQFFKENPRAWANFTFLPIESPRPPRADGETYARRQHQFLENAPGDVGGSRKKSFFDSMRKNSQAPTPVEPPTSDPPPRFALDARLPNPAIITCNKDIPLRILMKTMSERSKQIYLQMLQIELIGYTKVRAHEIQRTESNSWIIASISNMAIPLGNPADPVGTEVPVNQEYWSGKPLPNTVAPTFETCNISRFYELEVRVGLGYGSYEHGKDQLVVLPLRLPVKVYSGIAPPAALLQAMASGSGMANPDLASAGEKLKPEPSVAMPHTPVDPPAFTANQSPPQQGAHLPPQNAPGYDEAPPSYEDAIGQDLPPIDGYRGEYAPPPFPEGEPTFAGDEKRR</sequence>
<evidence type="ECO:0000259" key="2">
    <source>
        <dbReference type="Pfam" id="PF00339"/>
    </source>
</evidence>
<dbReference type="AlphaFoldDB" id="A0A8E2JMC4"/>
<dbReference type="OrthoDB" id="3365616at2759"/>
<reference evidence="3 4" key="1">
    <citation type="journal article" date="2016" name="Nat. Commun.">
        <title>Ectomycorrhizal ecology is imprinted in the genome of the dominant symbiotic fungus Cenococcum geophilum.</title>
        <authorList>
            <consortium name="DOE Joint Genome Institute"/>
            <person name="Peter M."/>
            <person name="Kohler A."/>
            <person name="Ohm R.A."/>
            <person name="Kuo A."/>
            <person name="Krutzmann J."/>
            <person name="Morin E."/>
            <person name="Arend M."/>
            <person name="Barry K.W."/>
            <person name="Binder M."/>
            <person name="Choi C."/>
            <person name="Clum A."/>
            <person name="Copeland A."/>
            <person name="Grisel N."/>
            <person name="Haridas S."/>
            <person name="Kipfer T."/>
            <person name="LaButti K."/>
            <person name="Lindquist E."/>
            <person name="Lipzen A."/>
            <person name="Maire R."/>
            <person name="Meier B."/>
            <person name="Mihaltcheva S."/>
            <person name="Molinier V."/>
            <person name="Murat C."/>
            <person name="Poggeler S."/>
            <person name="Quandt C.A."/>
            <person name="Sperisen C."/>
            <person name="Tritt A."/>
            <person name="Tisserant E."/>
            <person name="Crous P.W."/>
            <person name="Henrissat B."/>
            <person name="Nehls U."/>
            <person name="Egli S."/>
            <person name="Spatafora J.W."/>
            <person name="Grigoriev I.V."/>
            <person name="Martin F.M."/>
        </authorList>
    </citation>
    <scope>NUCLEOTIDE SEQUENCE [LARGE SCALE GENOMIC DNA]</scope>
    <source>
        <strain evidence="3 4">CBS 207.34</strain>
    </source>
</reference>
<dbReference type="InterPro" id="IPR014756">
    <property type="entry name" value="Ig_E-set"/>
</dbReference>
<gene>
    <name evidence="3" type="ORF">AOQ84DRAFT_443660</name>
</gene>
<keyword evidence="4" id="KW-1185">Reference proteome</keyword>
<protein>
    <submittedName>
        <fullName evidence="3">Arrestin</fullName>
    </submittedName>
</protein>
<dbReference type="SUPFAM" id="SSF81296">
    <property type="entry name" value="E set domains"/>
    <property type="match status" value="1"/>
</dbReference>
<dbReference type="Gene3D" id="2.60.40.640">
    <property type="match status" value="1"/>
</dbReference>